<dbReference type="AlphaFoldDB" id="A0A834KJ12"/>
<keyword evidence="3 8" id="KW-0812">Transmembrane</keyword>
<reference evidence="9" key="1">
    <citation type="journal article" date="2020" name="G3 (Bethesda)">
        <title>High-Quality Assemblies for Three Invasive Social Wasps from the &lt;i&gt;Vespula&lt;/i&gt; Genus.</title>
        <authorList>
            <person name="Harrop T.W.R."/>
            <person name="Guhlin J."/>
            <person name="McLaughlin G.M."/>
            <person name="Permina E."/>
            <person name="Stockwell P."/>
            <person name="Gilligan J."/>
            <person name="Le Lec M.F."/>
            <person name="Gruber M.A.M."/>
            <person name="Quinn O."/>
            <person name="Lovegrove M."/>
            <person name="Duncan E.J."/>
            <person name="Remnant E.J."/>
            <person name="Van Eeckhoven J."/>
            <person name="Graham B."/>
            <person name="Knapp R.A."/>
            <person name="Langford K.W."/>
            <person name="Kronenberg Z."/>
            <person name="Press M.O."/>
            <person name="Eacker S.M."/>
            <person name="Wilson-Rankin E.E."/>
            <person name="Purcell J."/>
            <person name="Lester P.J."/>
            <person name="Dearden P.K."/>
        </authorList>
    </citation>
    <scope>NUCLEOTIDE SEQUENCE</scope>
    <source>
        <strain evidence="9">Marl-1</strain>
    </source>
</reference>
<dbReference type="GO" id="GO:0043025">
    <property type="term" value="C:neuronal cell body"/>
    <property type="evidence" value="ECO:0007669"/>
    <property type="project" value="TreeGrafter"/>
</dbReference>
<sequence>MLDNFTESDETKLLKLIGKFQFCNNDFIYLIAIFSGFTRRKRIKLFLEQMEICTRGMDELNVSKNYSSLSRYQCIAGIFLSFLILGIYIGEVLWLSDIKLSSSIDNSSILLMYCIYVYPVIIMMITDFTFVFWIRQLNAILQNMLTTTIDSPQHKRMLRMKDNWEDDSSLSTLYGTYKAYENLAKLKRVKQIYLELMKCASILNEVYELQILISIFTSLLFIITLLYNLCVILMTSNYYNWIVQLYLHFLWIFYHCFKIVAITNTCQRTISEICRFMYQLIENRLMFTVCRFYDLDHTFIYSAIGSIMTYLVIFLQVGDKPNVFFNNTIYNSTSMIYVSYIVPIIAGVLRRKKTRHFTLQIESCIRTMEQLNIPMNLSKCLKQQCYIMSIFVFMLINMIAIDIRTLLSFGVNYWTTFIIFCLYRYPIIVLFVSDFTFVFWMRQIRDFTLQVIQNPLIFTTNGFFDLDYTLMRNVLGTVTTFLIILIQVGNVVRPVLIENSTLSTNNYTDN</sequence>
<dbReference type="GO" id="GO:0008049">
    <property type="term" value="P:male courtship behavior"/>
    <property type="evidence" value="ECO:0007669"/>
    <property type="project" value="TreeGrafter"/>
</dbReference>
<evidence type="ECO:0000256" key="8">
    <source>
        <dbReference type="RuleBase" id="RU363108"/>
    </source>
</evidence>
<feature type="transmembrane region" description="Helical" evidence="8">
    <location>
        <begin position="211"/>
        <end position="235"/>
    </location>
</feature>
<evidence type="ECO:0000256" key="2">
    <source>
        <dbReference type="ARBA" id="ARBA00022475"/>
    </source>
</evidence>
<feature type="transmembrane region" description="Helical" evidence="8">
    <location>
        <begin position="241"/>
        <end position="261"/>
    </location>
</feature>
<keyword evidence="5 8" id="KW-0472">Membrane</keyword>
<protein>
    <recommendedName>
        <fullName evidence="8">Gustatory receptor</fullName>
    </recommendedName>
</protein>
<dbReference type="InterPro" id="IPR013604">
    <property type="entry name" value="7TM_chemorcpt"/>
</dbReference>
<comment type="function">
    <text evidence="8">Gustatory receptor which mediates acceptance or avoidance behavior, depending on its substrates.</text>
</comment>
<evidence type="ECO:0000256" key="5">
    <source>
        <dbReference type="ARBA" id="ARBA00023136"/>
    </source>
</evidence>
<dbReference type="PANTHER" id="PTHR21143">
    <property type="entry name" value="INVERTEBRATE GUSTATORY RECEPTOR"/>
    <property type="match status" value="1"/>
</dbReference>
<dbReference type="GO" id="GO:0030424">
    <property type="term" value="C:axon"/>
    <property type="evidence" value="ECO:0007669"/>
    <property type="project" value="TreeGrafter"/>
</dbReference>
<feature type="transmembrane region" description="Helical" evidence="8">
    <location>
        <begin position="110"/>
        <end position="134"/>
    </location>
</feature>
<dbReference type="EMBL" id="JACSEA010000002">
    <property type="protein sequence ID" value="KAF7407530.1"/>
    <property type="molecule type" value="Genomic_DNA"/>
</dbReference>
<proteinExistence type="inferred from homology"/>
<evidence type="ECO:0000256" key="3">
    <source>
        <dbReference type="ARBA" id="ARBA00022692"/>
    </source>
</evidence>
<keyword evidence="2 8" id="KW-1003">Cell membrane</keyword>
<feature type="transmembrane region" description="Helical" evidence="8">
    <location>
        <begin position="329"/>
        <end position="349"/>
    </location>
</feature>
<comment type="subcellular location">
    <subcellularLocation>
        <location evidence="1 8">Cell membrane</location>
        <topology evidence="1 8">Multi-pass membrane protein</topology>
    </subcellularLocation>
</comment>
<gene>
    <name evidence="9" type="ORF">HZH66_002067</name>
</gene>
<dbReference type="Pfam" id="PF08395">
    <property type="entry name" value="7tm_7"/>
    <property type="match status" value="2"/>
</dbReference>
<keyword evidence="4 8" id="KW-1133">Transmembrane helix</keyword>
<evidence type="ECO:0000313" key="9">
    <source>
        <dbReference type="EMBL" id="KAF7407530.1"/>
    </source>
</evidence>
<dbReference type="GO" id="GO:0007165">
    <property type="term" value="P:signal transduction"/>
    <property type="evidence" value="ECO:0007669"/>
    <property type="project" value="UniProtKB-KW"/>
</dbReference>
<keyword evidence="7 8" id="KW-0807">Transducer</keyword>
<evidence type="ECO:0000256" key="7">
    <source>
        <dbReference type="ARBA" id="ARBA00023224"/>
    </source>
</evidence>
<name>A0A834KJ12_VESVU</name>
<dbReference type="PANTHER" id="PTHR21143:SF133">
    <property type="entry name" value="GUSTATORY AND PHEROMONE RECEPTOR 32A-RELATED"/>
    <property type="match status" value="1"/>
</dbReference>
<dbReference type="GO" id="GO:0030425">
    <property type="term" value="C:dendrite"/>
    <property type="evidence" value="ECO:0007669"/>
    <property type="project" value="TreeGrafter"/>
</dbReference>
<feature type="transmembrane region" description="Helical" evidence="8">
    <location>
        <begin position="16"/>
        <end position="37"/>
    </location>
</feature>
<dbReference type="GO" id="GO:0050909">
    <property type="term" value="P:sensory perception of taste"/>
    <property type="evidence" value="ECO:0007669"/>
    <property type="project" value="InterPro"/>
</dbReference>
<keyword evidence="6 8" id="KW-0675">Receptor</keyword>
<evidence type="ECO:0000256" key="6">
    <source>
        <dbReference type="ARBA" id="ARBA00023170"/>
    </source>
</evidence>
<feature type="transmembrane region" description="Helical" evidence="8">
    <location>
        <begin position="413"/>
        <end position="440"/>
    </location>
</feature>
<comment type="caution">
    <text evidence="9">The sequence shown here is derived from an EMBL/GenBank/DDBJ whole genome shotgun (WGS) entry which is preliminary data.</text>
</comment>
<feature type="transmembrane region" description="Helical" evidence="8">
    <location>
        <begin position="72"/>
        <end position="90"/>
    </location>
</feature>
<keyword evidence="10" id="KW-1185">Reference proteome</keyword>
<dbReference type="Proteomes" id="UP000614350">
    <property type="component" value="Unassembled WGS sequence"/>
</dbReference>
<feature type="transmembrane region" description="Helical" evidence="8">
    <location>
        <begin position="385"/>
        <end position="407"/>
    </location>
</feature>
<evidence type="ECO:0000256" key="4">
    <source>
        <dbReference type="ARBA" id="ARBA00022989"/>
    </source>
</evidence>
<comment type="similarity">
    <text evidence="8">Belongs to the insect chemoreceptor superfamily. Gustatory receptor (GR) family.</text>
</comment>
<comment type="caution">
    <text evidence="8">Lacks conserved residue(s) required for the propagation of feature annotation.</text>
</comment>
<evidence type="ECO:0000313" key="10">
    <source>
        <dbReference type="Proteomes" id="UP000614350"/>
    </source>
</evidence>
<evidence type="ECO:0000256" key="1">
    <source>
        <dbReference type="ARBA" id="ARBA00004651"/>
    </source>
</evidence>
<organism evidence="9 10">
    <name type="scientific">Vespula vulgaris</name>
    <name type="common">Yellow jacket</name>
    <name type="synonym">Wasp</name>
    <dbReference type="NCBI Taxonomy" id="7454"/>
    <lineage>
        <taxon>Eukaryota</taxon>
        <taxon>Metazoa</taxon>
        <taxon>Ecdysozoa</taxon>
        <taxon>Arthropoda</taxon>
        <taxon>Hexapoda</taxon>
        <taxon>Insecta</taxon>
        <taxon>Pterygota</taxon>
        <taxon>Neoptera</taxon>
        <taxon>Endopterygota</taxon>
        <taxon>Hymenoptera</taxon>
        <taxon>Apocrita</taxon>
        <taxon>Aculeata</taxon>
        <taxon>Vespoidea</taxon>
        <taxon>Vespidae</taxon>
        <taxon>Vespinae</taxon>
        <taxon>Vespula</taxon>
    </lineage>
</organism>
<dbReference type="GO" id="GO:0007635">
    <property type="term" value="P:chemosensory behavior"/>
    <property type="evidence" value="ECO:0007669"/>
    <property type="project" value="TreeGrafter"/>
</dbReference>
<dbReference type="GO" id="GO:0005886">
    <property type="term" value="C:plasma membrane"/>
    <property type="evidence" value="ECO:0007669"/>
    <property type="project" value="UniProtKB-SubCell"/>
</dbReference>
<feature type="transmembrane region" description="Helical" evidence="8">
    <location>
        <begin position="299"/>
        <end position="317"/>
    </location>
</feature>
<accession>A0A834KJ12</accession>